<dbReference type="PANTHER" id="PTHR12815">
    <property type="entry name" value="SORTING AND ASSEMBLY MACHINERY SAMM50 PROTEIN FAMILY MEMBER"/>
    <property type="match status" value="1"/>
</dbReference>
<dbReference type="GO" id="GO:0009306">
    <property type="term" value="P:protein secretion"/>
    <property type="evidence" value="ECO:0007669"/>
    <property type="project" value="TreeGrafter"/>
</dbReference>
<evidence type="ECO:0000313" key="16">
    <source>
        <dbReference type="Proteomes" id="UP000276061"/>
    </source>
</evidence>
<comment type="subcellular location">
    <subcellularLocation>
        <location evidence="1">Cell outer membrane</location>
    </subcellularLocation>
</comment>
<feature type="chain" id="PRO_5018305912" description="Translocation and assembly module subunit TamA" evidence="11">
    <location>
        <begin position="37"/>
        <end position="594"/>
    </location>
</feature>
<evidence type="ECO:0000256" key="1">
    <source>
        <dbReference type="ARBA" id="ARBA00004442"/>
    </source>
</evidence>
<dbReference type="InterPro" id="IPR010827">
    <property type="entry name" value="BamA/TamA_POTRA"/>
</dbReference>
<evidence type="ECO:0000313" key="15">
    <source>
        <dbReference type="EMBL" id="RNM04556.1"/>
    </source>
</evidence>
<evidence type="ECO:0000256" key="10">
    <source>
        <dbReference type="ARBA" id="ARBA00093548"/>
    </source>
</evidence>
<evidence type="ECO:0000256" key="2">
    <source>
        <dbReference type="ARBA" id="ARBA00010248"/>
    </source>
</evidence>
<organism evidence="15 16">
    <name type="scientific">Dickeya undicola</name>
    <dbReference type="NCBI Taxonomy" id="1577887"/>
    <lineage>
        <taxon>Bacteria</taxon>
        <taxon>Pseudomonadati</taxon>
        <taxon>Pseudomonadota</taxon>
        <taxon>Gammaproteobacteria</taxon>
        <taxon>Enterobacterales</taxon>
        <taxon>Pectobacteriaceae</taxon>
        <taxon>Dickeya</taxon>
    </lineage>
</organism>
<dbReference type="GO" id="GO:0097347">
    <property type="term" value="C:TAM protein secretion complex"/>
    <property type="evidence" value="ECO:0007669"/>
    <property type="project" value="TreeGrafter"/>
</dbReference>
<dbReference type="OrthoDB" id="9803054at2"/>
<protein>
    <recommendedName>
        <fullName evidence="3">Translocation and assembly module subunit TamA</fullName>
    </recommendedName>
    <alternativeName>
        <fullName evidence="9">Autotransporter assembly factor TamA</fullName>
    </alternativeName>
</protein>
<dbReference type="FunFam" id="3.10.20.310:FF:000008">
    <property type="entry name" value="Outer membrane protein, OMP85 family"/>
    <property type="match status" value="1"/>
</dbReference>
<evidence type="ECO:0000256" key="5">
    <source>
        <dbReference type="ARBA" id="ARBA00022692"/>
    </source>
</evidence>
<dbReference type="InterPro" id="IPR035243">
    <property type="entry name" value="TamA_POTRA_Dom_1"/>
</dbReference>
<comment type="caution">
    <text evidence="15">The sequence shown here is derived from an EMBL/GenBank/DDBJ whole genome shotgun (WGS) entry which is preliminary data.</text>
</comment>
<feature type="domain" description="Bacterial surface antigen (D15)" evidence="12">
    <location>
        <begin position="298"/>
        <end position="591"/>
    </location>
</feature>
<evidence type="ECO:0000259" key="14">
    <source>
        <dbReference type="Pfam" id="PF17243"/>
    </source>
</evidence>
<gene>
    <name evidence="15" type="ORF">EF878_14110</name>
</gene>
<dbReference type="EMBL" id="RJLR01000025">
    <property type="protein sequence ID" value="RNM04556.1"/>
    <property type="molecule type" value="Genomic_DNA"/>
</dbReference>
<evidence type="ECO:0000256" key="6">
    <source>
        <dbReference type="ARBA" id="ARBA00022729"/>
    </source>
</evidence>
<evidence type="ECO:0000256" key="8">
    <source>
        <dbReference type="ARBA" id="ARBA00023237"/>
    </source>
</evidence>
<dbReference type="Gene3D" id="2.40.160.50">
    <property type="entry name" value="membrane protein fhac: a member of the omp85/tpsb transporter family"/>
    <property type="match status" value="1"/>
</dbReference>
<evidence type="ECO:0000256" key="9">
    <source>
        <dbReference type="ARBA" id="ARBA00033063"/>
    </source>
</evidence>
<evidence type="ECO:0000256" key="4">
    <source>
        <dbReference type="ARBA" id="ARBA00022452"/>
    </source>
</evidence>
<proteinExistence type="inferred from homology"/>
<keyword evidence="6 11" id="KW-0732">Signal</keyword>
<dbReference type="Gene3D" id="3.10.20.310">
    <property type="entry name" value="membrane protein fhac"/>
    <property type="match status" value="3"/>
</dbReference>
<dbReference type="GO" id="GO:0009279">
    <property type="term" value="C:cell outer membrane"/>
    <property type="evidence" value="ECO:0007669"/>
    <property type="project" value="UniProtKB-SubCell"/>
</dbReference>
<dbReference type="InterPro" id="IPR000184">
    <property type="entry name" value="Bac_surfAg_D15"/>
</dbReference>
<name>A0A3N0FWW9_9GAMM</name>
<dbReference type="InterPro" id="IPR039910">
    <property type="entry name" value="D15-like"/>
</dbReference>
<feature type="domain" description="POTRA" evidence="13">
    <location>
        <begin position="206"/>
        <end position="263"/>
    </location>
</feature>
<dbReference type="PANTHER" id="PTHR12815:SF47">
    <property type="entry name" value="TRANSLOCATION AND ASSEMBLY MODULE SUBUNIT TAMA"/>
    <property type="match status" value="1"/>
</dbReference>
<dbReference type="FunFam" id="2.40.160.50:FF:000003">
    <property type="entry name" value="Outer membrane protein, OMP85 family"/>
    <property type="match status" value="1"/>
</dbReference>
<keyword evidence="7" id="KW-0472">Membrane</keyword>
<dbReference type="Pfam" id="PF07244">
    <property type="entry name" value="POTRA"/>
    <property type="match status" value="1"/>
</dbReference>
<dbReference type="AlphaFoldDB" id="A0A3N0FWW9"/>
<reference evidence="15 16" key="1">
    <citation type="submission" date="2018-11" db="EMBL/GenBank/DDBJ databases">
        <title>Characterization of surface water Dickeya isolates.</title>
        <authorList>
            <person name="Van Gijsegem F."/>
            <person name="Pedron J."/>
        </authorList>
    </citation>
    <scope>NUCLEOTIDE SEQUENCE [LARGE SCALE GENOMIC DNA]</scope>
    <source>
        <strain evidence="15 16">FVG1-MFV-O17</strain>
    </source>
</reference>
<evidence type="ECO:0000256" key="11">
    <source>
        <dbReference type="SAM" id="SignalP"/>
    </source>
</evidence>
<feature type="signal peptide" evidence="11">
    <location>
        <begin position="1"/>
        <end position="36"/>
    </location>
</feature>
<keyword evidence="8" id="KW-0998">Cell outer membrane</keyword>
<keyword evidence="4" id="KW-1134">Transmembrane beta strand</keyword>
<evidence type="ECO:0000259" key="13">
    <source>
        <dbReference type="Pfam" id="PF07244"/>
    </source>
</evidence>
<evidence type="ECO:0000259" key="12">
    <source>
        <dbReference type="Pfam" id="PF01103"/>
    </source>
</evidence>
<keyword evidence="5" id="KW-0812">Transmembrane</keyword>
<evidence type="ECO:0000256" key="7">
    <source>
        <dbReference type="ARBA" id="ARBA00023136"/>
    </source>
</evidence>
<dbReference type="Proteomes" id="UP000276061">
    <property type="component" value="Unassembled WGS sequence"/>
</dbReference>
<feature type="domain" description="TamA POTRA" evidence="14">
    <location>
        <begin position="42"/>
        <end position="116"/>
    </location>
</feature>
<comment type="subunit">
    <text evidence="10">Interacts with TamB to form the translocation and assembly module (TAM).</text>
</comment>
<sequence>MTIFIRIKNRFCRCGVIFCHLLGLGSMLLMAGSAFAASNVRLQLTGLDGELQKNVRARLSTITPDEVNADGRFRARVDEAIRKGLRALGYYDPEIRFAFIPAQGRGRPVLKVTVKPGEPVRIAGSSIVIRGGAQHDEDYQKLVKQHRPAEGSILNHGAYDDFKSELGTLSMRKGYFDSRFDKSQLGVMPSTHQAWWDIDYDSGTRYRFGKVNFRGSQIQSAYLHNLVPFQEGDVYSAEQLGEFNRRLSATGWFNSVVVAPDFEQGRQSKVLPLDAVLTPRTRNSVETGGGYATDVGPRLKTTWKRPWVNAYGHSLESSLSLSAPEQQLDLSYKIPLLKSPLEQYYLVQGGFKREDLNDTQSDSTSLNLARYWELTSGWQRAVNLHWTLDHFTQANVTNTTMLVYPGLSINRTRQRGGLMPDWGDTQRYSVDVSNTLWGSDIDFAVFQAQNVWIRSLAEKHRFVARANLGWIETDSFSRVPPSLRFFAGGDRSIRGYKYKSVSPRDSDGKLTGASKLATGSLEYQYNVTGKWWGAVFVDSGEAVNDLTRTNLKTGAGVGVRWASPVGPIKLDIARPIGDDDKHGLQFYIGLGPEL</sequence>
<comment type="similarity">
    <text evidence="2">Belongs to the TamA family.</text>
</comment>
<accession>A0A3N0FWW9</accession>
<dbReference type="Pfam" id="PF01103">
    <property type="entry name" value="Omp85"/>
    <property type="match status" value="1"/>
</dbReference>
<dbReference type="Pfam" id="PF17243">
    <property type="entry name" value="POTRA_TamA_1"/>
    <property type="match status" value="1"/>
</dbReference>
<evidence type="ECO:0000256" key="3">
    <source>
        <dbReference type="ARBA" id="ARBA00015419"/>
    </source>
</evidence>